<feature type="chain" id="PRO_5014442834" evidence="1">
    <location>
        <begin position="23"/>
        <end position="248"/>
    </location>
</feature>
<evidence type="ECO:0000256" key="1">
    <source>
        <dbReference type="SAM" id="SignalP"/>
    </source>
</evidence>
<gene>
    <name evidence="3" type="ORF">C0099_14040</name>
</gene>
<evidence type="ECO:0000259" key="2">
    <source>
        <dbReference type="SMART" id="SM00062"/>
    </source>
</evidence>
<dbReference type="SUPFAM" id="SSF53850">
    <property type="entry name" value="Periplasmic binding protein-like II"/>
    <property type="match status" value="1"/>
</dbReference>
<dbReference type="KEGG" id="atw:C0099_14040"/>
<sequence length="248" mass="27525">MRWTTHLLVALAAFALAGAAKAQSLQDFRWLTEEYAPYNYTEDGALKGIAVDILVAMWDRLGIEREVSDIQVLPWARGYRMAQERPGHCLFSTTVTDSRRELFAFVEPIVDTRVAIVAPRGALEVDSPTALRDVPVGVVREDIGELLLQEAGVDKRLSRTDSARSLVRMLDAGRFAAISYSLDTVWWNMKAAGIDTAKYENVLTLTESVLGFACHKDTDPALLARLQGALDALREDGTLARIRARYVD</sequence>
<dbReference type="AlphaFoldDB" id="A0A2I6S9P2"/>
<accession>A0A2I6S9P2</accession>
<dbReference type="Gene3D" id="3.40.190.10">
    <property type="entry name" value="Periplasmic binding protein-like II"/>
    <property type="match status" value="2"/>
</dbReference>
<name>A0A2I6S9P2_9RHOO</name>
<feature type="domain" description="Solute-binding protein family 3/N-terminal" evidence="2">
    <location>
        <begin position="27"/>
        <end position="248"/>
    </location>
</feature>
<evidence type="ECO:0000313" key="3">
    <source>
        <dbReference type="EMBL" id="AUN95957.1"/>
    </source>
</evidence>
<protein>
    <submittedName>
        <fullName evidence="3">ABC transporter substrate-binding protein</fullName>
    </submittedName>
</protein>
<proteinExistence type="predicted"/>
<keyword evidence="1" id="KW-0732">Signal</keyword>
<dbReference type="Pfam" id="PF00497">
    <property type="entry name" value="SBP_bac_3"/>
    <property type="match status" value="1"/>
</dbReference>
<dbReference type="OrthoDB" id="8594082at2"/>
<dbReference type="SMART" id="SM00062">
    <property type="entry name" value="PBPb"/>
    <property type="match status" value="1"/>
</dbReference>
<dbReference type="Proteomes" id="UP000242205">
    <property type="component" value="Chromosome"/>
</dbReference>
<dbReference type="PANTHER" id="PTHR38834:SF3">
    <property type="entry name" value="SOLUTE-BINDING PROTEIN FAMILY 3_N-TERMINAL DOMAIN-CONTAINING PROTEIN"/>
    <property type="match status" value="1"/>
</dbReference>
<dbReference type="RefSeq" id="WP_102248002.1">
    <property type="nucleotide sequence ID" value="NZ_CP025682.1"/>
</dbReference>
<dbReference type="EMBL" id="CP025682">
    <property type="protein sequence ID" value="AUN95957.1"/>
    <property type="molecule type" value="Genomic_DNA"/>
</dbReference>
<reference evidence="3 4" key="1">
    <citation type="submission" date="2018-01" db="EMBL/GenBank/DDBJ databases">
        <authorList>
            <person name="Fu G.-Y."/>
        </authorList>
    </citation>
    <scope>NUCLEOTIDE SEQUENCE [LARGE SCALE GENOMIC DNA]</scope>
    <source>
        <strain evidence="3 4">SY39</strain>
    </source>
</reference>
<dbReference type="PANTHER" id="PTHR38834">
    <property type="entry name" value="PERIPLASMIC SUBSTRATE BINDING PROTEIN FAMILY 3"/>
    <property type="match status" value="1"/>
</dbReference>
<organism evidence="3 4">
    <name type="scientific">Pseudazoarcus pumilus</name>
    <dbReference type="NCBI Taxonomy" id="2067960"/>
    <lineage>
        <taxon>Bacteria</taxon>
        <taxon>Pseudomonadati</taxon>
        <taxon>Pseudomonadota</taxon>
        <taxon>Betaproteobacteria</taxon>
        <taxon>Rhodocyclales</taxon>
        <taxon>Zoogloeaceae</taxon>
        <taxon>Pseudazoarcus</taxon>
    </lineage>
</organism>
<feature type="signal peptide" evidence="1">
    <location>
        <begin position="1"/>
        <end position="22"/>
    </location>
</feature>
<dbReference type="InterPro" id="IPR001638">
    <property type="entry name" value="Solute-binding_3/MltF_N"/>
</dbReference>
<keyword evidence="4" id="KW-1185">Reference proteome</keyword>
<evidence type="ECO:0000313" key="4">
    <source>
        <dbReference type="Proteomes" id="UP000242205"/>
    </source>
</evidence>